<dbReference type="OrthoDB" id="853798at2"/>
<evidence type="ECO:0000313" key="3">
    <source>
        <dbReference type="Proteomes" id="UP000239872"/>
    </source>
</evidence>
<name>A0A2S7SUP3_9BACT</name>
<dbReference type="RefSeq" id="WP_105039192.1">
    <property type="nucleotide sequence ID" value="NZ_PPSL01000003.1"/>
</dbReference>
<feature type="transmembrane region" description="Helical" evidence="1">
    <location>
        <begin position="12"/>
        <end position="29"/>
    </location>
</feature>
<evidence type="ECO:0000256" key="1">
    <source>
        <dbReference type="SAM" id="Phobius"/>
    </source>
</evidence>
<gene>
    <name evidence="2" type="ORF">CJD36_010840</name>
</gene>
<proteinExistence type="predicted"/>
<dbReference type="EMBL" id="PPSL01000003">
    <property type="protein sequence ID" value="PQJ10464.1"/>
    <property type="molecule type" value="Genomic_DNA"/>
</dbReference>
<accession>A0A2S7SUP3</accession>
<organism evidence="2 3">
    <name type="scientific">Flavipsychrobacter stenotrophus</name>
    <dbReference type="NCBI Taxonomy" id="2077091"/>
    <lineage>
        <taxon>Bacteria</taxon>
        <taxon>Pseudomonadati</taxon>
        <taxon>Bacteroidota</taxon>
        <taxon>Chitinophagia</taxon>
        <taxon>Chitinophagales</taxon>
        <taxon>Chitinophagaceae</taxon>
        <taxon>Flavipsychrobacter</taxon>
    </lineage>
</organism>
<reference evidence="2 3" key="1">
    <citation type="submission" date="2018-01" db="EMBL/GenBank/DDBJ databases">
        <title>A novel member of the phylum Bacteroidetes isolated from glacier ice.</title>
        <authorList>
            <person name="Liu Q."/>
            <person name="Xin Y.-H."/>
        </authorList>
    </citation>
    <scope>NUCLEOTIDE SEQUENCE [LARGE SCALE GENOMIC DNA]</scope>
    <source>
        <strain evidence="2 3">RB1R16</strain>
    </source>
</reference>
<keyword evidence="1" id="KW-0812">Transmembrane</keyword>
<keyword evidence="3" id="KW-1185">Reference proteome</keyword>
<protein>
    <submittedName>
        <fullName evidence="2">Uncharacterized protein</fullName>
    </submittedName>
</protein>
<comment type="caution">
    <text evidence="2">The sequence shown here is derived from an EMBL/GenBank/DDBJ whole genome shotgun (WGS) entry which is preliminary data.</text>
</comment>
<feature type="transmembrane region" description="Helical" evidence="1">
    <location>
        <begin position="41"/>
        <end position="59"/>
    </location>
</feature>
<keyword evidence="1" id="KW-0472">Membrane</keyword>
<dbReference type="Proteomes" id="UP000239872">
    <property type="component" value="Unassembled WGS sequence"/>
</dbReference>
<dbReference type="AlphaFoldDB" id="A0A2S7SUP3"/>
<evidence type="ECO:0000313" key="2">
    <source>
        <dbReference type="EMBL" id="PQJ10464.1"/>
    </source>
</evidence>
<keyword evidence="1" id="KW-1133">Transmembrane helix</keyword>
<sequence length="73" mass="8465">MDKRKKYNKVWMLGVVLVIIYTYPFLSVADKKSAGALIPPLYAYLFITWIIAIILLFFTGEYRSKGSDKNNKE</sequence>